<organism evidence="1 2">
    <name type="scientific">Hyaloscypha bicolor E</name>
    <dbReference type="NCBI Taxonomy" id="1095630"/>
    <lineage>
        <taxon>Eukaryota</taxon>
        <taxon>Fungi</taxon>
        <taxon>Dikarya</taxon>
        <taxon>Ascomycota</taxon>
        <taxon>Pezizomycotina</taxon>
        <taxon>Leotiomycetes</taxon>
        <taxon>Helotiales</taxon>
        <taxon>Hyaloscyphaceae</taxon>
        <taxon>Hyaloscypha</taxon>
        <taxon>Hyaloscypha bicolor</taxon>
    </lineage>
</organism>
<evidence type="ECO:0000313" key="2">
    <source>
        <dbReference type="Proteomes" id="UP000235371"/>
    </source>
</evidence>
<proteinExistence type="predicted"/>
<name>A0A2J6SLX4_9HELO</name>
<dbReference type="Proteomes" id="UP000235371">
    <property type="component" value="Unassembled WGS sequence"/>
</dbReference>
<dbReference type="GeneID" id="36579375"/>
<dbReference type="RefSeq" id="XP_024728670.1">
    <property type="nucleotide sequence ID" value="XM_024871293.1"/>
</dbReference>
<accession>A0A2J6SLX4</accession>
<keyword evidence="2" id="KW-1185">Reference proteome</keyword>
<sequence length="163" mass="17658">MRVRIYQVRAALAEKLPLVDPEARGVPFSTQPRGSCPPLLRFTILGARGAMRDARCTISISLSSVLFWLDLASPASSAVLVSPYLRALGWAASNAHRGLALLQWPLGQPVSASSVEIRWRWRGMAVDGGMAISTLVLAPACHQRVRAFQVSVPTRKPSSDVRG</sequence>
<gene>
    <name evidence="1" type="ORF">K444DRAFT_239931</name>
</gene>
<dbReference type="EMBL" id="KZ613912">
    <property type="protein sequence ID" value="PMD51766.1"/>
    <property type="molecule type" value="Genomic_DNA"/>
</dbReference>
<reference evidence="1 2" key="1">
    <citation type="submission" date="2016-04" db="EMBL/GenBank/DDBJ databases">
        <title>A degradative enzymes factory behind the ericoid mycorrhizal symbiosis.</title>
        <authorList>
            <consortium name="DOE Joint Genome Institute"/>
            <person name="Martino E."/>
            <person name="Morin E."/>
            <person name="Grelet G."/>
            <person name="Kuo A."/>
            <person name="Kohler A."/>
            <person name="Daghino S."/>
            <person name="Barry K."/>
            <person name="Choi C."/>
            <person name="Cichocki N."/>
            <person name="Clum A."/>
            <person name="Copeland A."/>
            <person name="Hainaut M."/>
            <person name="Haridas S."/>
            <person name="Labutti K."/>
            <person name="Lindquist E."/>
            <person name="Lipzen A."/>
            <person name="Khouja H.-R."/>
            <person name="Murat C."/>
            <person name="Ohm R."/>
            <person name="Olson A."/>
            <person name="Spatafora J."/>
            <person name="Veneault-Fourrey C."/>
            <person name="Henrissat B."/>
            <person name="Grigoriev I."/>
            <person name="Martin F."/>
            <person name="Perotto S."/>
        </authorList>
    </citation>
    <scope>NUCLEOTIDE SEQUENCE [LARGE SCALE GENOMIC DNA]</scope>
    <source>
        <strain evidence="1 2">E</strain>
    </source>
</reference>
<dbReference type="InParanoid" id="A0A2J6SLX4"/>
<dbReference type="AlphaFoldDB" id="A0A2J6SLX4"/>
<protein>
    <submittedName>
        <fullName evidence="1">Uncharacterized protein</fullName>
    </submittedName>
</protein>
<evidence type="ECO:0000313" key="1">
    <source>
        <dbReference type="EMBL" id="PMD51766.1"/>
    </source>
</evidence>